<dbReference type="RefSeq" id="WP_220164365.1">
    <property type="nucleotide sequence ID" value="NZ_CP080507.1"/>
</dbReference>
<dbReference type="Gene3D" id="3.30.66.10">
    <property type="entry name" value="DNA topoisomerase I domain"/>
    <property type="match status" value="1"/>
</dbReference>
<dbReference type="InterPro" id="IPR035447">
    <property type="entry name" value="DNA_topo_I_N_sf"/>
</dbReference>
<dbReference type="InterPro" id="IPR049331">
    <property type="entry name" value="Top1B_N_bact"/>
</dbReference>
<sequence>MARRIRPPATPPARRRAPPPHPANEAILAAREAGLRYVADTRPGLSRRRAGRSFAYRDAAGRPIHDTATLARIKHLAIPPAWRDVWICASPHGHIQATGRDMRGRKQYRYHPDWRAVRDETKYERVIAFGRALPAIRRRVARDLRLPGLGRRKVLAAMVRLLETTLIRIGNDEYARENRSFGLSTMQDRHAKIKGGLIHFEFRGKSGRQHQIDLREPRLAKIVRQAQDLPGQELFQYRDDAGAVQDVASDDVNAYLREIAGDDFSAKDFRTWAGTVIAALALREFERFDTKAQAKKNLVRAIERVAERLGNTPAVCRKCYIHPVVMESYLDGATVKQLEQRTEAALRGGLRGLTAEEGAVLAFLQARLAAPPRAPARRATRRTR</sequence>
<accession>A0A8F9XMC9</accession>
<dbReference type="GO" id="GO:0003917">
    <property type="term" value="F:DNA topoisomerase type I (single strand cut, ATP-independent) activity"/>
    <property type="evidence" value="ECO:0007669"/>
    <property type="project" value="InterPro"/>
</dbReference>
<dbReference type="Pfam" id="PF21338">
    <property type="entry name" value="Top1B_N_bact"/>
    <property type="match status" value="1"/>
</dbReference>
<dbReference type="SUPFAM" id="SSF56349">
    <property type="entry name" value="DNA breaking-rejoining enzymes"/>
    <property type="match status" value="1"/>
</dbReference>
<protein>
    <submittedName>
        <fullName evidence="4">DNA topoisomerase IB</fullName>
    </submittedName>
</protein>
<keyword evidence="5" id="KW-1185">Reference proteome</keyword>
<dbReference type="InterPro" id="IPR014711">
    <property type="entry name" value="TopoI_cat_a-hlx-sub_euk"/>
</dbReference>
<dbReference type="SUPFAM" id="SSF55869">
    <property type="entry name" value="DNA topoisomerase I domain"/>
    <property type="match status" value="1"/>
</dbReference>
<dbReference type="KEGG" id="ole:K0B96_04660"/>
<reference evidence="4" key="1">
    <citation type="submission" date="2021-08" db="EMBL/GenBank/DDBJ databases">
        <title>Genome of a novel bacterium of the phylum Verrucomicrobia, Oleiharenicola sp. KSB-15.</title>
        <authorList>
            <person name="Chung J.-H."/>
            <person name="Ahn J.-H."/>
            <person name="Yoon Y."/>
            <person name="Kim D.-Y."/>
            <person name="An S.-H."/>
            <person name="Park I."/>
            <person name="Yeon J."/>
        </authorList>
    </citation>
    <scope>NUCLEOTIDE SEQUENCE</scope>
    <source>
        <strain evidence="4">KSB-15</strain>
    </source>
</reference>
<dbReference type="AlphaFoldDB" id="A0A8F9XMC9"/>
<feature type="region of interest" description="Disordered" evidence="1">
    <location>
        <begin position="1"/>
        <end position="22"/>
    </location>
</feature>
<proteinExistence type="predicted"/>
<dbReference type="GO" id="GO:0003677">
    <property type="term" value="F:DNA binding"/>
    <property type="evidence" value="ECO:0007669"/>
    <property type="project" value="InterPro"/>
</dbReference>
<dbReference type="Gene3D" id="3.90.15.10">
    <property type="entry name" value="Topoisomerase I, Chain A, domain 3"/>
    <property type="match status" value="1"/>
</dbReference>
<dbReference type="CDD" id="cd00659">
    <property type="entry name" value="Topo_IB_C"/>
    <property type="match status" value="1"/>
</dbReference>
<dbReference type="Gene3D" id="1.10.132.120">
    <property type="match status" value="1"/>
</dbReference>
<dbReference type="InterPro" id="IPR011010">
    <property type="entry name" value="DNA_brk_join_enz"/>
</dbReference>
<organism evidence="4 5">
    <name type="scientific">Horticoccus luteus</name>
    <dbReference type="NCBI Taxonomy" id="2862869"/>
    <lineage>
        <taxon>Bacteria</taxon>
        <taxon>Pseudomonadati</taxon>
        <taxon>Verrucomicrobiota</taxon>
        <taxon>Opitutia</taxon>
        <taxon>Opitutales</taxon>
        <taxon>Opitutaceae</taxon>
        <taxon>Horticoccus</taxon>
    </lineage>
</organism>
<dbReference type="PROSITE" id="PS52038">
    <property type="entry name" value="TOPO_IB_2"/>
    <property type="match status" value="1"/>
</dbReference>
<dbReference type="Proteomes" id="UP000825051">
    <property type="component" value="Chromosome"/>
</dbReference>
<dbReference type="EMBL" id="CP080507">
    <property type="protein sequence ID" value="QYM79914.1"/>
    <property type="molecule type" value="Genomic_DNA"/>
</dbReference>
<dbReference type="InterPro" id="IPR013500">
    <property type="entry name" value="TopoI_cat_euk"/>
</dbReference>
<feature type="domain" description="DNA topoisomerase IB N-terminal" evidence="3">
    <location>
        <begin position="54"/>
        <end position="101"/>
    </location>
</feature>
<evidence type="ECO:0000313" key="4">
    <source>
        <dbReference type="EMBL" id="QYM79914.1"/>
    </source>
</evidence>
<evidence type="ECO:0000313" key="5">
    <source>
        <dbReference type="Proteomes" id="UP000825051"/>
    </source>
</evidence>
<dbReference type="GO" id="GO:0006265">
    <property type="term" value="P:DNA topological change"/>
    <property type="evidence" value="ECO:0007669"/>
    <property type="project" value="InterPro"/>
</dbReference>
<name>A0A8F9XMC9_9BACT</name>
<evidence type="ECO:0000256" key="1">
    <source>
        <dbReference type="SAM" id="MobiDB-lite"/>
    </source>
</evidence>
<feature type="domain" description="DNA topoisomerase I catalytic core eukaryotic-type" evidence="2">
    <location>
        <begin position="114"/>
        <end position="339"/>
    </location>
</feature>
<dbReference type="Pfam" id="PF01028">
    <property type="entry name" value="Topoisom_I"/>
    <property type="match status" value="1"/>
</dbReference>
<evidence type="ECO:0000259" key="2">
    <source>
        <dbReference type="Pfam" id="PF01028"/>
    </source>
</evidence>
<evidence type="ECO:0000259" key="3">
    <source>
        <dbReference type="Pfam" id="PF21338"/>
    </source>
</evidence>
<gene>
    <name evidence="4" type="ORF">K0B96_04660</name>
</gene>